<keyword evidence="1" id="KW-1133">Transmembrane helix</keyword>
<evidence type="ECO:0000256" key="1">
    <source>
        <dbReference type="SAM" id="Phobius"/>
    </source>
</evidence>
<dbReference type="PANTHER" id="PTHR33833">
    <property type="entry name" value="NUCLEOLAR-LIKE PROTEIN-RELATED"/>
    <property type="match status" value="1"/>
</dbReference>
<dbReference type="Proteomes" id="UP000095751">
    <property type="component" value="Unassembled WGS sequence"/>
</dbReference>
<accession>A0A1E7FC64</accession>
<protein>
    <submittedName>
        <fullName evidence="2">Uncharacterized protein</fullName>
    </submittedName>
</protein>
<feature type="transmembrane region" description="Helical" evidence="1">
    <location>
        <begin position="29"/>
        <end position="50"/>
    </location>
</feature>
<dbReference type="InterPro" id="IPR019634">
    <property type="entry name" value="Uncharacterised_Ycf49"/>
</dbReference>
<dbReference type="AlphaFoldDB" id="A0A1E7FC64"/>
<feature type="transmembrane region" description="Helical" evidence="1">
    <location>
        <begin position="186"/>
        <end position="208"/>
    </location>
</feature>
<feature type="transmembrane region" description="Helical" evidence="1">
    <location>
        <begin position="95"/>
        <end position="113"/>
    </location>
</feature>
<evidence type="ECO:0000313" key="3">
    <source>
        <dbReference type="Proteomes" id="UP000095751"/>
    </source>
</evidence>
<feature type="transmembrane region" description="Helical" evidence="1">
    <location>
        <begin position="128"/>
        <end position="147"/>
    </location>
</feature>
<dbReference type="OrthoDB" id="196633at2759"/>
<reference evidence="2 3" key="1">
    <citation type="submission" date="2016-09" db="EMBL/GenBank/DDBJ databases">
        <title>Extensive genetic diversity and differential bi-allelic expression allows diatom success in the polar Southern Ocean.</title>
        <authorList>
            <consortium name="DOE Joint Genome Institute"/>
            <person name="Mock T."/>
            <person name="Otillar R.P."/>
            <person name="Strauss J."/>
            <person name="Dupont C."/>
            <person name="Frickenhaus S."/>
            <person name="Maumus F."/>
            <person name="Mcmullan M."/>
            <person name="Sanges R."/>
            <person name="Schmutz J."/>
            <person name="Toseland A."/>
            <person name="Valas R."/>
            <person name="Veluchamy A."/>
            <person name="Ward B.J."/>
            <person name="Allen A."/>
            <person name="Barry K."/>
            <person name="Falciatore A."/>
            <person name="Ferrante M."/>
            <person name="Fortunato A.E."/>
            <person name="Gloeckner G."/>
            <person name="Gruber A."/>
            <person name="Hipkin R."/>
            <person name="Janech M."/>
            <person name="Kroth P."/>
            <person name="Leese F."/>
            <person name="Lindquist E."/>
            <person name="Lyon B.R."/>
            <person name="Martin J."/>
            <person name="Mayer C."/>
            <person name="Parker M."/>
            <person name="Quesneville H."/>
            <person name="Raymond J."/>
            <person name="Uhlig C."/>
            <person name="Valentin K.U."/>
            <person name="Worden A.Z."/>
            <person name="Armbrust E.V."/>
            <person name="Bowler C."/>
            <person name="Green B."/>
            <person name="Moulton V."/>
            <person name="Van Oosterhout C."/>
            <person name="Grigoriev I."/>
        </authorList>
    </citation>
    <scope>NUCLEOTIDE SEQUENCE [LARGE SCALE GENOMIC DNA]</scope>
    <source>
        <strain evidence="2 3">CCMP1102</strain>
    </source>
</reference>
<proteinExistence type="predicted"/>
<organism evidence="2 3">
    <name type="scientific">Fragilariopsis cylindrus CCMP1102</name>
    <dbReference type="NCBI Taxonomy" id="635003"/>
    <lineage>
        <taxon>Eukaryota</taxon>
        <taxon>Sar</taxon>
        <taxon>Stramenopiles</taxon>
        <taxon>Ochrophyta</taxon>
        <taxon>Bacillariophyta</taxon>
        <taxon>Bacillariophyceae</taxon>
        <taxon>Bacillariophycidae</taxon>
        <taxon>Bacillariales</taxon>
        <taxon>Bacillariaceae</taxon>
        <taxon>Fragilariopsis</taxon>
    </lineage>
</organism>
<dbReference type="PANTHER" id="PTHR33833:SF3">
    <property type="entry name" value="YCF49-LIKE PROTEIN"/>
    <property type="match status" value="1"/>
</dbReference>
<dbReference type="EMBL" id="KV784359">
    <property type="protein sequence ID" value="OEU15750.1"/>
    <property type="molecule type" value="Genomic_DNA"/>
</dbReference>
<gene>
    <name evidence="2" type="ORF">FRACYDRAFT_269476</name>
</gene>
<keyword evidence="3" id="KW-1185">Reference proteome</keyword>
<sequence>MTWGMLPLHASGVCACTYHFFYNPSSLQFLVSMQAGFTLLGNITCMIAAFRIAQASGWTLAEANPLPKSDNDQTGLVADGFASTALIVRESEESFAILAAKVVGLTLTSSYLIKYGSLGLDLPFEPNGAAALALVLGIPGITAFTYYQRGSSGDDINGEESKPFFSLGDASLSMADVKKYGVSGTVAYILTELAFWVVAFPVAATALYQTTGHWPDVINETGDRAAVLAFIFAGANVARLFVPFRLGVALALAPWVDENLLNRNGSDDNDNDTEL</sequence>
<keyword evidence="1" id="KW-0472">Membrane</keyword>
<evidence type="ECO:0000313" key="2">
    <source>
        <dbReference type="EMBL" id="OEU15750.1"/>
    </source>
</evidence>
<keyword evidence="1" id="KW-0812">Transmembrane</keyword>
<dbReference type="Pfam" id="PF10693">
    <property type="entry name" value="DUF2499"/>
    <property type="match status" value="1"/>
</dbReference>
<name>A0A1E7FC64_9STRA</name>
<dbReference type="InParanoid" id="A0A1E7FC64"/>
<feature type="transmembrane region" description="Helical" evidence="1">
    <location>
        <begin position="228"/>
        <end position="253"/>
    </location>
</feature>
<dbReference type="KEGG" id="fcy:FRACYDRAFT_269476"/>